<organism evidence="2 3">
    <name type="scientific">Polarella glacialis</name>
    <name type="common">Dinoflagellate</name>
    <dbReference type="NCBI Taxonomy" id="89957"/>
    <lineage>
        <taxon>Eukaryota</taxon>
        <taxon>Sar</taxon>
        <taxon>Alveolata</taxon>
        <taxon>Dinophyceae</taxon>
        <taxon>Suessiales</taxon>
        <taxon>Suessiaceae</taxon>
        <taxon>Polarella</taxon>
    </lineage>
</organism>
<dbReference type="EMBL" id="CAJNNW010034580">
    <property type="protein sequence ID" value="CAE8723211.1"/>
    <property type="molecule type" value="Genomic_DNA"/>
</dbReference>
<accession>A0A813LFX5</accession>
<reference evidence="2" key="1">
    <citation type="submission" date="2021-02" db="EMBL/GenBank/DDBJ databases">
        <authorList>
            <person name="Dougan E. K."/>
            <person name="Rhodes N."/>
            <person name="Thang M."/>
            <person name="Chan C."/>
        </authorList>
    </citation>
    <scope>NUCLEOTIDE SEQUENCE</scope>
</reference>
<evidence type="ECO:0000313" key="3">
    <source>
        <dbReference type="Proteomes" id="UP000626109"/>
    </source>
</evidence>
<feature type="region of interest" description="Disordered" evidence="1">
    <location>
        <begin position="697"/>
        <end position="751"/>
    </location>
</feature>
<protein>
    <submittedName>
        <fullName evidence="2">Uncharacterized protein</fullName>
    </submittedName>
</protein>
<feature type="non-terminal residue" evidence="2">
    <location>
        <position position="1968"/>
    </location>
</feature>
<evidence type="ECO:0000256" key="1">
    <source>
        <dbReference type="SAM" id="MobiDB-lite"/>
    </source>
</evidence>
<name>A0A813LFX5_POLGL</name>
<evidence type="ECO:0000313" key="2">
    <source>
        <dbReference type="EMBL" id="CAE8723211.1"/>
    </source>
</evidence>
<proteinExistence type="predicted"/>
<comment type="caution">
    <text evidence="2">The sequence shown here is derived from an EMBL/GenBank/DDBJ whole genome shotgun (WGS) entry which is preliminary data.</text>
</comment>
<feature type="region of interest" description="Disordered" evidence="1">
    <location>
        <begin position="997"/>
        <end position="1016"/>
    </location>
</feature>
<dbReference type="InterPro" id="IPR052055">
    <property type="entry name" value="Hepadnavirus_pol/RT"/>
</dbReference>
<dbReference type="PANTHER" id="PTHR33050">
    <property type="entry name" value="REVERSE TRANSCRIPTASE DOMAIN-CONTAINING PROTEIN"/>
    <property type="match status" value="1"/>
</dbReference>
<feature type="compositionally biased region" description="Gly residues" evidence="1">
    <location>
        <begin position="724"/>
        <end position="739"/>
    </location>
</feature>
<dbReference type="PANTHER" id="PTHR33050:SF7">
    <property type="entry name" value="RIBONUCLEASE H"/>
    <property type="match status" value="1"/>
</dbReference>
<sequence>EGGPEIWQGKGFAFDRDYFLPEPNEDFSGCRAKPSDWATTSARSRALFRELRQVKFDGACWSWDCGQPLVLHPQALLFWTDHSERNVLTSVAAYLGVQKSERDYLGRWSPDGSDDYLRTSRQVVLAVQGLVAQGIRDSFVPGGLDLEEVLGDNGWYEFLVDRGVAFDQARECVQGFTVRRVEASPGEDFVGSERPASWLGEVLLKVAVDYEVEGPGSAEAANSLVPLYFVSYTRKHKFARLRMISGCPLVPGVGVAAFKFLCAADEIPWNDFCKRCWPRGFETGVGAAEEILARAGLVPDCLSSASSSGSSSTGDKGIREWTLRARLTCGYRSGCCPSGFRKNTIMITEYLCMIGSQSAAFLSFASAAFCRAMPLQVLTAQESAEALAAASSDIRFHFDELQVHQDIQVAIYHGGFTTLRLFSALDESAPKVRECLKEDFGMDPTTDLPMRRQVALVIAAWESGREQVVSEDRAKLEARSNHFPRPVGVTEHAAMRAAVEAKLGTLRNYEVPSKALIGQKLEQVEQNEMRLEDFREVTSIDDGEVEFLSSAVDSTGAIKVRRGSAGGSLPDNPEELRLRHKRIALAWAFVSTKHCNRPWLKNFQIDIYRKLSDHILGKEVAGLAVTGADSMVILKPNWRQVLHYDSEVRKHAYECIRSGTQATIADAVEASCKDVRILQLHLLNPLTLEGNARAKGYKRTFDQNSEPGEEESSRDRTKTKVKGLGRGSVSGDRGGGKGGGGKKGKRGKGQLFKEIPRTGKSICFAFGKKECEGGCEMAHVCQQCLGNHSLCDCPNKPKAKAAECGAEVLRRPVVLQRPLGSTLVLPRPLGSSVVLRRPLGSALVLPQPLGSTVVLGSLSSAPAAASLDPVGPPRLSEGFRRIRVVRGDESTAASSISFPCIAATDSVQESVDKDSSSNGQTLRALYLFAGDRRKADVSWYLRKLCLQRNVKLVFLEFDLGKGNSANMKVAWDKIRGKIEDKEFELVFCTPPGGEFSRTKWTSKKGAQPSRSRQHPLGYPWLKGGPKRLADQANLLVERALEACQIAHLAGARFLCAHAEDLGRAASGEPASLWQLPITRQLAEDTSADTVVFFQCRWQKCCQRSPTRLMGTVSNLRSMGHAGWPSFAKQGHYAGPLPRRCGHSRSEHLVSKQAGTMRAAATAAYPPQFCSALALLFMEDFLLRSTVKRATATLTPSGGEQLQESGRKKQVHLKSALQVEAEDAESDLDEDGFPKPKFGAGLWGQGPPLSYVESGKRKLFADGCGLCSPGRWEPERRQVVGSTLADEVRSGLLKVLREKLNVKKVLFQLACNQFTTSPFGEALLVEGIETFVSLLKKHGAAGVTLGILGKLPRVPSVFDRKERWRKYPEEEGEPEDGDNYVSARDHLDSIKKQFEEERALGAMREVLEVEARKEYGSNLLIAPIGAIEKADATFRVIHDGTHKVKVNPRIRARDQHKCPGTGELKTVMRSSKKACKSVFGLTGDVKRAHRLPRVWQAEWGLQACKLSGDTVWLIEVGTFGMGPAAYHWARESSGIGRACLYLMQNRWFFQLLYADDFNWVSSGAFAGDDIMLAVFFLCLLGVPMSWKKFHGGLQYEWFGYWSDLRHRRLGISEGRAQWLVRWMSKALVAGSVCIEEFKSVLGRMGFAMRALETFRPFLGPLYAWSSAVPARSCLPLPVMIRLILIYLKARTSESGGWECLDAENVGAARWFSEVITRESAPWVFEAGEPFRTIAALELLATLCCLVAFPRLSEQALPEEPRALLTLGGSTDNLGNKFVVAKLQTTKYPLVCVLMEIAAMLHQAGEGLDLQWVPRLQNVEADQLTNNDFRGFDPVKRVRVDIAKHPWLVLNGMLMQGRSLYSVIRAGRIESCKRKLEKVSESFVREGRGSDRMFVLNMAKMYSCPFVDNSNYREQVWSSQDQWPWLQTEGLGRKVEYIFDSFGEFLPSRDVRAGNTTQQFGRYPQPRRCR</sequence>
<dbReference type="Proteomes" id="UP000626109">
    <property type="component" value="Unassembled WGS sequence"/>
</dbReference>
<gene>
    <name evidence="2" type="ORF">PGLA2088_LOCUS42988</name>
</gene>